<proteinExistence type="predicted"/>
<feature type="region of interest" description="Disordered" evidence="1">
    <location>
        <begin position="1"/>
        <end position="39"/>
    </location>
</feature>
<dbReference type="EMBL" id="AMFJ01000250">
    <property type="protein sequence ID" value="EKE29005.1"/>
    <property type="molecule type" value="Genomic_DNA"/>
</dbReference>
<protein>
    <submittedName>
        <fullName evidence="2">Uncharacterized protein</fullName>
    </submittedName>
</protein>
<accession>K2GZP6</accession>
<reference evidence="2" key="1">
    <citation type="journal article" date="2012" name="Science">
        <title>Fermentation, hydrogen, and sulfur metabolism in multiple uncultivated bacterial phyla.</title>
        <authorList>
            <person name="Wrighton K.C."/>
            <person name="Thomas B.C."/>
            <person name="Sharon I."/>
            <person name="Miller C.S."/>
            <person name="Castelle C.J."/>
            <person name="VerBerkmoes N.C."/>
            <person name="Wilkins M.J."/>
            <person name="Hettich R.L."/>
            <person name="Lipton M.S."/>
            <person name="Williams K.H."/>
            <person name="Long P.E."/>
            <person name="Banfield J.F."/>
        </authorList>
    </citation>
    <scope>NUCLEOTIDE SEQUENCE [LARGE SCALE GENOMIC DNA]</scope>
</reference>
<feature type="compositionally biased region" description="Basic and acidic residues" evidence="1">
    <location>
        <begin position="26"/>
        <end position="36"/>
    </location>
</feature>
<organism evidence="2">
    <name type="scientific">uncultured bacterium</name>
    <name type="common">gcode 4</name>
    <dbReference type="NCBI Taxonomy" id="1234023"/>
    <lineage>
        <taxon>Bacteria</taxon>
        <taxon>environmental samples</taxon>
    </lineage>
</organism>
<sequence length="333" mass="38933">MNPTKTRDIYEENATAQYNQAGQADVQKKEKPDEKTLSASQEADIKRITEIREGLSEDHIAKDEILRIKANTALNSLHKAIIEDEDIEILRKKWLQQIKQLTNIYFEWISSFRLFKMRQMKSKLKAFERYADSLTPVRADANDFEEYLSPERSWKISSFGPQDVLVRSERFVYWSFAQIWHNMSKWPNQRILDKEDIVSRAQLIMNDVAVVLARTPRDSSYMVKYLINMFDFETGKQILALYLAIVFDTPEQAQDMLGNVGVAEAQRWDSDMFLHYSDSAFRANSREEYLQQEQLEKAKTAVFIGKMKDILEKTGIEPPLSLEIRVRDRAKRA</sequence>
<evidence type="ECO:0000256" key="1">
    <source>
        <dbReference type="SAM" id="MobiDB-lite"/>
    </source>
</evidence>
<evidence type="ECO:0000313" key="2">
    <source>
        <dbReference type="EMBL" id="EKE29005.1"/>
    </source>
</evidence>
<feature type="compositionally biased region" description="Basic and acidic residues" evidence="1">
    <location>
        <begin position="1"/>
        <end position="10"/>
    </location>
</feature>
<comment type="caution">
    <text evidence="2">The sequence shown here is derived from an EMBL/GenBank/DDBJ whole genome shotgun (WGS) entry which is preliminary data.</text>
</comment>
<name>K2GZP6_9BACT</name>
<dbReference type="AlphaFoldDB" id="K2GZP6"/>
<gene>
    <name evidence="2" type="ORF">ACD_2C00250G0002</name>
</gene>